<gene>
    <name evidence="9" type="ORF">AVDCRST_MAG43-1424</name>
</gene>
<dbReference type="Gene3D" id="1.10.3380.30">
    <property type="match status" value="1"/>
</dbReference>
<dbReference type="Pfam" id="PF08148">
    <property type="entry name" value="DSHCT"/>
    <property type="match status" value="1"/>
</dbReference>
<sequence>MEIDWFVPPHLRAMSQRFDPDTRASQGSAATEPVVNANPMSRIQSIPEVEIDAAIDQFNVFYPFPLDTFQREAIRTLLHGDSVMVAAPTGSGKTVVAEFGIYDAFRRTGRVLYTAPIKALSNQKFRDLRTIYGADVGLLTGDISENRDARIIVMTTEILRNMLLQTPWELDDVECIIFDEIHYLADPDRGTTWEESIILCPDHIQLICLSATVTNASEIAGWIGRTHRDIRLITHNERPVPLALYYFYEDELATVIDHTGVKVRDFSRVGGESRRQSGRSGRRQAPARGLHAQDEPQPREIVDALAKDDLLPAIYFLFSRNDCRAYAEQLAMMRPKLVAEHQHVQIEQILDTYLGVMRPEDRALDQVEVVCRLARCGIGFHHAGLLPILKQLVEVLFVRGLMQVVFATDTLALGVNMPARTVVIGRMTKWDGRRRRTLIPNEFQQMAGRAGRRGMDEFGHVVMPYSPMIPFRDMLAVATGDLHPVQSAFAIRYNTVLNLWDPPDGDRVRQMLRRSLAQYQTGQRIRMIEADIVEIEAEIAGISDGRREEISRLDDSFEEFRSIQRRLQTAQHDLRRIQQDLASARLDSTTSTPWTEPGRQALRRLFRTVVAGVVVHVRELGWCIFLGRGAQGGVGLFLSVGDARIHLVTEYRQVDFIPLDDVVVQLPGELIEPADAAVDPSALIGREALESLFASVASRELPDLDRLVREHRARESARLAAIVQELVEAESAKSAEIGMILELRDAHPFADTRRRKDHQTFLTRRDTLHKERNALAEVLEREIEAEDLRIRGVIRGIRDVLHRFGYLRQGYPTAKADMLADVFDTDGLILCELVDRGTLDHLEPDELAELFSWYSFDREYRGINHFTLPDRLILARRRLEDLERDVLAEERDLKLFISEGHNAHFYGAALHWSRGWTMAKIGEYLELSEGDLVITFNKTIDLMRQVREMLGGVQPDHPLRQTLATAEKRLRRGIVEQSLSLGFTPIADATEPDDDPGPEDRDNDTVADAADAIT</sequence>
<dbReference type="Pfam" id="PF00270">
    <property type="entry name" value="DEAD"/>
    <property type="match status" value="1"/>
</dbReference>
<dbReference type="AlphaFoldDB" id="A0A6J4UQH9"/>
<accession>A0A6J4UQH9</accession>
<dbReference type="GO" id="GO:0070478">
    <property type="term" value="P:nuclear-transcribed mRNA catabolic process, 3'-5' exonucleolytic nonsense-mediated decay"/>
    <property type="evidence" value="ECO:0007669"/>
    <property type="project" value="TreeGrafter"/>
</dbReference>
<dbReference type="GO" id="GO:0004386">
    <property type="term" value="F:helicase activity"/>
    <property type="evidence" value="ECO:0007669"/>
    <property type="project" value="UniProtKB-KW"/>
</dbReference>
<dbReference type="InterPro" id="IPR001650">
    <property type="entry name" value="Helicase_C-like"/>
</dbReference>
<dbReference type="PANTHER" id="PTHR12131">
    <property type="entry name" value="ATP-DEPENDENT RNA AND DNA HELICASE"/>
    <property type="match status" value="1"/>
</dbReference>
<keyword evidence="1" id="KW-0547">Nucleotide-binding</keyword>
<dbReference type="SUPFAM" id="SSF52540">
    <property type="entry name" value="P-loop containing nucleoside triphosphate hydrolases"/>
    <property type="match status" value="1"/>
</dbReference>
<dbReference type="SMART" id="SM00490">
    <property type="entry name" value="HELICc"/>
    <property type="match status" value="1"/>
</dbReference>
<dbReference type="EMBL" id="CADCWI010000076">
    <property type="protein sequence ID" value="CAA9555440.1"/>
    <property type="molecule type" value="Genomic_DNA"/>
</dbReference>
<proteinExistence type="predicted"/>
<dbReference type="InterPro" id="IPR003593">
    <property type="entry name" value="AAA+_ATPase"/>
</dbReference>
<feature type="coiled-coil region" evidence="5">
    <location>
        <begin position="560"/>
        <end position="587"/>
    </location>
</feature>
<dbReference type="GO" id="GO:0005524">
    <property type="term" value="F:ATP binding"/>
    <property type="evidence" value="ECO:0007669"/>
    <property type="project" value="UniProtKB-KW"/>
</dbReference>
<evidence type="ECO:0000256" key="3">
    <source>
        <dbReference type="ARBA" id="ARBA00022806"/>
    </source>
</evidence>
<evidence type="ECO:0000313" key="9">
    <source>
        <dbReference type="EMBL" id="CAA9555440.1"/>
    </source>
</evidence>
<keyword evidence="5" id="KW-0175">Coiled coil</keyword>
<feature type="region of interest" description="Disordered" evidence="6">
    <location>
        <begin position="267"/>
        <end position="296"/>
    </location>
</feature>
<dbReference type="InterPro" id="IPR014001">
    <property type="entry name" value="Helicase_ATP-bd"/>
</dbReference>
<name>A0A6J4UQH9_9BACT</name>
<dbReference type="GO" id="GO:0055087">
    <property type="term" value="C:Ski complex"/>
    <property type="evidence" value="ECO:0007669"/>
    <property type="project" value="TreeGrafter"/>
</dbReference>
<feature type="coiled-coil region" evidence="5">
    <location>
        <begin position="872"/>
        <end position="899"/>
    </location>
</feature>
<keyword evidence="4" id="KW-0067">ATP-binding</keyword>
<dbReference type="InterPro" id="IPR027417">
    <property type="entry name" value="P-loop_NTPase"/>
</dbReference>
<evidence type="ECO:0000256" key="1">
    <source>
        <dbReference type="ARBA" id="ARBA00022741"/>
    </source>
</evidence>
<dbReference type="PROSITE" id="PS51192">
    <property type="entry name" value="HELICASE_ATP_BIND_1"/>
    <property type="match status" value="1"/>
</dbReference>
<dbReference type="SMART" id="SM00487">
    <property type="entry name" value="DEXDc"/>
    <property type="match status" value="1"/>
</dbReference>
<dbReference type="InterPro" id="IPR050699">
    <property type="entry name" value="RNA-DNA_Helicase"/>
</dbReference>
<feature type="domain" description="Helicase ATP-binding" evidence="7">
    <location>
        <begin position="74"/>
        <end position="231"/>
    </location>
</feature>
<evidence type="ECO:0000256" key="5">
    <source>
        <dbReference type="SAM" id="Coils"/>
    </source>
</evidence>
<keyword evidence="2" id="KW-0378">Hydrolase</keyword>
<dbReference type="InterPro" id="IPR012961">
    <property type="entry name" value="Ski2/MTR4_C"/>
</dbReference>
<evidence type="ECO:0000259" key="8">
    <source>
        <dbReference type="PROSITE" id="PS51194"/>
    </source>
</evidence>
<feature type="region of interest" description="Disordered" evidence="6">
    <location>
        <begin position="985"/>
        <end position="1014"/>
    </location>
</feature>
<dbReference type="SMART" id="SM01142">
    <property type="entry name" value="DSHCT"/>
    <property type="match status" value="1"/>
</dbReference>
<feature type="domain" description="Helicase C-terminal" evidence="8">
    <location>
        <begin position="345"/>
        <end position="516"/>
    </location>
</feature>
<evidence type="ECO:0000256" key="4">
    <source>
        <dbReference type="ARBA" id="ARBA00022840"/>
    </source>
</evidence>
<dbReference type="SMART" id="SM00382">
    <property type="entry name" value="AAA"/>
    <property type="match status" value="1"/>
</dbReference>
<dbReference type="Pfam" id="PF00271">
    <property type="entry name" value="Helicase_C"/>
    <property type="match status" value="1"/>
</dbReference>
<evidence type="ECO:0000256" key="2">
    <source>
        <dbReference type="ARBA" id="ARBA00022801"/>
    </source>
</evidence>
<dbReference type="Gene3D" id="3.40.50.300">
    <property type="entry name" value="P-loop containing nucleotide triphosphate hydrolases"/>
    <property type="match status" value="2"/>
</dbReference>
<organism evidence="9">
    <name type="scientific">uncultured Thermomicrobiales bacterium</name>
    <dbReference type="NCBI Taxonomy" id="1645740"/>
    <lineage>
        <taxon>Bacteria</taxon>
        <taxon>Pseudomonadati</taxon>
        <taxon>Thermomicrobiota</taxon>
        <taxon>Thermomicrobia</taxon>
        <taxon>Thermomicrobiales</taxon>
        <taxon>environmental samples</taxon>
    </lineage>
</organism>
<dbReference type="PROSITE" id="PS51194">
    <property type="entry name" value="HELICASE_CTER"/>
    <property type="match status" value="1"/>
</dbReference>
<dbReference type="GO" id="GO:0003676">
    <property type="term" value="F:nucleic acid binding"/>
    <property type="evidence" value="ECO:0007669"/>
    <property type="project" value="InterPro"/>
</dbReference>
<dbReference type="CDD" id="cd18795">
    <property type="entry name" value="SF2_C_Ski2"/>
    <property type="match status" value="1"/>
</dbReference>
<keyword evidence="3 9" id="KW-0347">Helicase</keyword>
<evidence type="ECO:0000256" key="6">
    <source>
        <dbReference type="SAM" id="MobiDB-lite"/>
    </source>
</evidence>
<evidence type="ECO:0000259" key="7">
    <source>
        <dbReference type="PROSITE" id="PS51192"/>
    </source>
</evidence>
<reference evidence="9" key="1">
    <citation type="submission" date="2020-02" db="EMBL/GenBank/DDBJ databases">
        <authorList>
            <person name="Meier V. D."/>
        </authorList>
    </citation>
    <scope>NUCLEOTIDE SEQUENCE</scope>
    <source>
        <strain evidence="9">AVDCRST_MAG43</strain>
    </source>
</reference>
<dbReference type="PANTHER" id="PTHR12131:SF1">
    <property type="entry name" value="ATP-DEPENDENT RNA HELICASE SUPV3L1, MITOCHONDRIAL-RELATED"/>
    <property type="match status" value="1"/>
</dbReference>
<protein>
    <submittedName>
        <fullName evidence="9">FIG005666: putative helicase</fullName>
    </submittedName>
</protein>
<dbReference type="GO" id="GO:0016787">
    <property type="term" value="F:hydrolase activity"/>
    <property type="evidence" value="ECO:0007669"/>
    <property type="project" value="UniProtKB-KW"/>
</dbReference>
<dbReference type="InterPro" id="IPR011545">
    <property type="entry name" value="DEAD/DEAH_box_helicase_dom"/>
</dbReference>